<dbReference type="NCBIfam" id="NF001965">
    <property type="entry name" value="PRK00742.1"/>
    <property type="match status" value="1"/>
</dbReference>
<dbReference type="GO" id="GO:0000156">
    <property type="term" value="F:phosphorelay response regulator activity"/>
    <property type="evidence" value="ECO:0007669"/>
    <property type="project" value="InterPro"/>
</dbReference>
<dbReference type="SUPFAM" id="SSF52172">
    <property type="entry name" value="CheY-like"/>
    <property type="match status" value="1"/>
</dbReference>
<dbReference type="GO" id="GO:0006935">
    <property type="term" value="P:chemotaxis"/>
    <property type="evidence" value="ECO:0007669"/>
    <property type="project" value="UniProtKB-UniRule"/>
</dbReference>
<keyword evidence="1 6" id="KW-0963">Cytoplasm</keyword>
<dbReference type="InterPro" id="IPR011006">
    <property type="entry name" value="CheY-like_superfamily"/>
</dbReference>
<dbReference type="PIRSF" id="PIRSF000876">
    <property type="entry name" value="RR_chemtxs_CheB"/>
    <property type="match status" value="1"/>
</dbReference>
<keyword evidence="2 6" id="KW-0145">Chemotaxis</keyword>
<evidence type="ECO:0000256" key="4">
    <source>
        <dbReference type="ARBA" id="ARBA00022801"/>
    </source>
</evidence>
<evidence type="ECO:0000313" key="12">
    <source>
        <dbReference type="Proteomes" id="UP000242999"/>
    </source>
</evidence>
<reference evidence="12" key="1">
    <citation type="submission" date="2016-10" db="EMBL/GenBank/DDBJ databases">
        <authorList>
            <person name="Varghese N."/>
            <person name="Submissions S."/>
        </authorList>
    </citation>
    <scope>NUCLEOTIDE SEQUENCE [LARGE SCALE GENOMIC DNA]</scope>
    <source>
        <strain evidence="12">DSM 7165</strain>
    </source>
</reference>
<dbReference type="RefSeq" id="WP_093309171.1">
    <property type="nucleotide sequence ID" value="NZ_FNYH01000005.1"/>
</dbReference>
<dbReference type="Gene3D" id="3.40.50.180">
    <property type="entry name" value="Methylesterase CheB, C-terminal domain"/>
    <property type="match status" value="1"/>
</dbReference>
<sequence>MIKVVIVDDSALVRQVLQEIINSQPDMCVVGSASNPLDARTLIREQHPDVITLDVEMPKMNGLDFLEKIMRLKPTPVIMISSLTEAGSAISLQALELGAVDIITKPKLNIKRGLQAYTDELADKVRAAAQAKLKVLKHRFCTTQPPIQNTPSAYVEKKVSWYPPERILLVGASTGGTEALKALLSALPADMPPILIVQHMPAAFTGPFAQRLDKHSQLTVKEAQDNELIRAGHAYVAPGHSHLRLRRHGQQFYTQLEQSEPVNRHRPSVDVLFHSGAELLGKKSAAILMTGMGKDGAKGMLALREAGAFTLAEDESTCVVFGMPKEAIALGGACLIKPLPELAPSLTSWYKEGKTS</sequence>
<evidence type="ECO:0000256" key="1">
    <source>
        <dbReference type="ARBA" id="ARBA00022490"/>
    </source>
</evidence>
<dbReference type="EC" id="3.1.1.61" evidence="6"/>
<dbReference type="Gene3D" id="3.40.50.2300">
    <property type="match status" value="1"/>
</dbReference>
<dbReference type="InterPro" id="IPR035909">
    <property type="entry name" value="CheB_C"/>
</dbReference>
<keyword evidence="3 6" id="KW-0597">Phosphoprotein</keyword>
<evidence type="ECO:0000256" key="7">
    <source>
        <dbReference type="PROSITE-ProRule" id="PRU00050"/>
    </source>
</evidence>
<dbReference type="Pfam" id="PF01339">
    <property type="entry name" value="CheB_methylest"/>
    <property type="match status" value="1"/>
</dbReference>
<evidence type="ECO:0000256" key="3">
    <source>
        <dbReference type="ARBA" id="ARBA00022553"/>
    </source>
</evidence>
<feature type="domain" description="Response regulatory" evidence="9">
    <location>
        <begin position="3"/>
        <end position="120"/>
    </location>
</feature>
<evidence type="ECO:0000259" key="9">
    <source>
        <dbReference type="PROSITE" id="PS50110"/>
    </source>
</evidence>
<dbReference type="PANTHER" id="PTHR42872">
    <property type="entry name" value="PROTEIN-GLUTAMATE METHYLESTERASE/PROTEIN-GLUTAMINE GLUTAMINASE"/>
    <property type="match status" value="1"/>
</dbReference>
<protein>
    <recommendedName>
        <fullName evidence="6">Protein-glutamate methylesterase/protein-glutamine glutaminase</fullName>
        <ecNumber evidence="6">3.1.1.61</ecNumber>
        <ecNumber evidence="6">3.5.1.44</ecNumber>
    </recommendedName>
</protein>
<evidence type="ECO:0000256" key="8">
    <source>
        <dbReference type="PROSITE-ProRule" id="PRU00169"/>
    </source>
</evidence>
<dbReference type="PROSITE" id="PS50110">
    <property type="entry name" value="RESPONSE_REGULATORY"/>
    <property type="match status" value="1"/>
</dbReference>
<evidence type="ECO:0000256" key="5">
    <source>
        <dbReference type="ARBA" id="ARBA00048267"/>
    </source>
</evidence>
<feature type="active site" evidence="6 7">
    <location>
        <position position="199"/>
    </location>
</feature>
<dbReference type="GO" id="GO:0008984">
    <property type="term" value="F:protein-glutamate methylesterase activity"/>
    <property type="evidence" value="ECO:0007669"/>
    <property type="project" value="UniProtKB-UniRule"/>
</dbReference>
<evidence type="ECO:0000313" key="11">
    <source>
        <dbReference type="EMBL" id="SEI60515.1"/>
    </source>
</evidence>
<comment type="function">
    <text evidence="6">Involved in chemotaxis. Part of a chemotaxis signal transduction system that modulates chemotaxis in response to various stimuli. Catalyzes the demethylation of specific methylglutamate residues introduced into the chemoreceptors (methyl-accepting chemotaxis proteins or MCP) by CheR. Also mediates the irreversible deamidation of specific glutamine residues to glutamic acid.</text>
</comment>
<dbReference type="STRING" id="64971.SAMN05421831_10586"/>
<dbReference type="SUPFAM" id="SSF52738">
    <property type="entry name" value="Methylesterase CheB, C-terminal domain"/>
    <property type="match status" value="1"/>
</dbReference>
<comment type="catalytic activity">
    <reaction evidence="5 6">
        <text>[protein]-L-glutamate 5-O-methyl ester + H2O = L-glutamyl-[protein] + methanol + H(+)</text>
        <dbReference type="Rhea" id="RHEA:23236"/>
        <dbReference type="Rhea" id="RHEA-COMP:10208"/>
        <dbReference type="Rhea" id="RHEA-COMP:10311"/>
        <dbReference type="ChEBI" id="CHEBI:15377"/>
        <dbReference type="ChEBI" id="CHEBI:15378"/>
        <dbReference type="ChEBI" id="CHEBI:17790"/>
        <dbReference type="ChEBI" id="CHEBI:29973"/>
        <dbReference type="ChEBI" id="CHEBI:82795"/>
        <dbReference type="EC" id="3.1.1.61"/>
    </reaction>
</comment>
<accession>A0A1H6S9W5</accession>
<comment type="domain">
    <text evidence="6">Contains a C-terminal catalytic domain, and an N-terminal region which modulates catalytic activity.</text>
</comment>
<dbReference type="CDD" id="cd17541">
    <property type="entry name" value="REC_CheB-like"/>
    <property type="match status" value="1"/>
</dbReference>
<dbReference type="FunFam" id="3.40.50.2300:FF:000060">
    <property type="entry name" value="Protein-glutamate methylesterase/protein-glutamine glutaminase"/>
    <property type="match status" value="1"/>
</dbReference>
<organism evidence="11 12">
    <name type="scientific">Allopseudospirillum japonicum</name>
    <dbReference type="NCBI Taxonomy" id="64971"/>
    <lineage>
        <taxon>Bacteria</taxon>
        <taxon>Pseudomonadati</taxon>
        <taxon>Pseudomonadota</taxon>
        <taxon>Gammaproteobacteria</taxon>
        <taxon>Oceanospirillales</taxon>
        <taxon>Oceanospirillaceae</taxon>
        <taxon>Allopseudospirillum</taxon>
    </lineage>
</organism>
<keyword evidence="12" id="KW-1185">Reference proteome</keyword>
<dbReference type="InterPro" id="IPR001789">
    <property type="entry name" value="Sig_transdc_resp-reg_receiver"/>
</dbReference>
<dbReference type="AlphaFoldDB" id="A0A1H6S9W5"/>
<feature type="modified residue" description="4-aspartylphosphate" evidence="6 8">
    <location>
        <position position="54"/>
    </location>
</feature>
<keyword evidence="4 6" id="KW-0378">Hydrolase</keyword>
<dbReference type="EC" id="3.5.1.44" evidence="6"/>
<dbReference type="InterPro" id="IPR000673">
    <property type="entry name" value="Sig_transdc_resp-reg_Me-estase"/>
</dbReference>
<dbReference type="HAMAP" id="MF_00099">
    <property type="entry name" value="CheB_chemtxs"/>
    <property type="match status" value="1"/>
</dbReference>
<evidence type="ECO:0000256" key="2">
    <source>
        <dbReference type="ARBA" id="ARBA00022500"/>
    </source>
</evidence>
<dbReference type="PROSITE" id="PS50122">
    <property type="entry name" value="CHEB"/>
    <property type="match status" value="1"/>
</dbReference>
<feature type="domain" description="CheB-type methylesterase" evidence="10">
    <location>
        <begin position="161"/>
        <end position="353"/>
    </location>
</feature>
<proteinExistence type="inferred from homology"/>
<dbReference type="SMART" id="SM00448">
    <property type="entry name" value="REC"/>
    <property type="match status" value="1"/>
</dbReference>
<dbReference type="OrthoDB" id="9793421at2"/>
<comment type="PTM">
    <text evidence="6">Phosphorylated by CheA. Phosphorylation of the N-terminal regulatory domain activates the methylesterase activity.</text>
</comment>
<evidence type="ECO:0000259" key="10">
    <source>
        <dbReference type="PROSITE" id="PS50122"/>
    </source>
</evidence>
<dbReference type="InterPro" id="IPR008248">
    <property type="entry name" value="CheB-like"/>
</dbReference>
<gene>
    <name evidence="6" type="primary">cheB</name>
    <name evidence="11" type="ORF">SAMN05421831_10586</name>
</gene>
<dbReference type="GO" id="GO:0050568">
    <property type="term" value="F:protein-glutamine glutaminase activity"/>
    <property type="evidence" value="ECO:0007669"/>
    <property type="project" value="UniProtKB-UniRule"/>
</dbReference>
<dbReference type="PANTHER" id="PTHR42872:SF6">
    <property type="entry name" value="PROTEIN-GLUTAMATE METHYLESTERASE_PROTEIN-GLUTAMINE GLUTAMINASE"/>
    <property type="match status" value="1"/>
</dbReference>
<dbReference type="NCBIfam" id="NF009206">
    <property type="entry name" value="PRK12555.1"/>
    <property type="match status" value="1"/>
</dbReference>
<dbReference type="Proteomes" id="UP000242999">
    <property type="component" value="Unassembled WGS sequence"/>
</dbReference>
<comment type="catalytic activity">
    <reaction evidence="6">
        <text>L-glutaminyl-[protein] + H2O = L-glutamyl-[protein] + NH4(+)</text>
        <dbReference type="Rhea" id="RHEA:16441"/>
        <dbReference type="Rhea" id="RHEA-COMP:10207"/>
        <dbReference type="Rhea" id="RHEA-COMP:10208"/>
        <dbReference type="ChEBI" id="CHEBI:15377"/>
        <dbReference type="ChEBI" id="CHEBI:28938"/>
        <dbReference type="ChEBI" id="CHEBI:29973"/>
        <dbReference type="ChEBI" id="CHEBI:30011"/>
        <dbReference type="EC" id="3.5.1.44"/>
    </reaction>
</comment>
<comment type="similarity">
    <text evidence="6">Belongs to the CheB family.</text>
</comment>
<evidence type="ECO:0000256" key="6">
    <source>
        <dbReference type="HAMAP-Rule" id="MF_00099"/>
    </source>
</evidence>
<dbReference type="GO" id="GO:0005737">
    <property type="term" value="C:cytoplasm"/>
    <property type="evidence" value="ECO:0007669"/>
    <property type="project" value="UniProtKB-SubCell"/>
</dbReference>
<feature type="active site" evidence="6 7">
    <location>
        <position position="295"/>
    </location>
</feature>
<name>A0A1H6S9W5_9GAMM</name>
<dbReference type="Pfam" id="PF00072">
    <property type="entry name" value="Response_reg"/>
    <property type="match status" value="1"/>
</dbReference>
<dbReference type="CDD" id="cd16432">
    <property type="entry name" value="CheB_Rec"/>
    <property type="match status" value="1"/>
</dbReference>
<feature type="active site" evidence="6 7">
    <location>
        <position position="173"/>
    </location>
</feature>
<dbReference type="EMBL" id="FNYH01000005">
    <property type="protein sequence ID" value="SEI60515.1"/>
    <property type="molecule type" value="Genomic_DNA"/>
</dbReference>
<comment type="subcellular location">
    <subcellularLocation>
        <location evidence="6">Cytoplasm</location>
    </subcellularLocation>
</comment>